<gene>
    <name evidence="1" type="ORF">MNBD_IGNAVI01-2420</name>
</gene>
<organism evidence="1">
    <name type="scientific">hydrothermal vent metagenome</name>
    <dbReference type="NCBI Taxonomy" id="652676"/>
    <lineage>
        <taxon>unclassified sequences</taxon>
        <taxon>metagenomes</taxon>
        <taxon>ecological metagenomes</taxon>
    </lineage>
</organism>
<dbReference type="AlphaFoldDB" id="A0A3B1CB06"/>
<dbReference type="InterPro" id="IPR001920">
    <property type="entry name" value="Asp/Glu_race"/>
</dbReference>
<dbReference type="SUPFAM" id="SSF53681">
    <property type="entry name" value="Aspartate/glutamate racemase"/>
    <property type="match status" value="2"/>
</dbReference>
<protein>
    <submittedName>
        <fullName evidence="1">Uncharacterized protein</fullName>
    </submittedName>
</protein>
<dbReference type="GO" id="GO:0016855">
    <property type="term" value="F:racemase and epimerase activity, acting on amino acids and derivatives"/>
    <property type="evidence" value="ECO:0007669"/>
    <property type="project" value="InterPro"/>
</dbReference>
<accession>A0A3B1CB06</accession>
<sequence>MTTEHLDAGTVRIVVTDSGLGGLSVLAELERQLNEIHIFQNAELIFFNAVYSKDLGYNEMKSSEEKASIFNKALYVMEENYNPDIILIACNTLSVVYPMTQFSEQSETEVKGIVEAGVELFLERLRGEKNSSIILFGTPTTIDSGLHKSLLVENGIDEHRIINQSCPMLESEIQDDPKSEKVYDLIQRFVSEADKRGVNKNEKIYAGFCCTHYGYSSDIFMRVMRSEFGGNVKILNPNNRMVESLMKENIETYKDSTISVEVVSQVEIYEHEKQALSKILKSNAPLTVAAIENYKHKPGLFKK</sequence>
<evidence type="ECO:0000313" key="1">
    <source>
        <dbReference type="EMBL" id="VAX21184.1"/>
    </source>
</evidence>
<name>A0A3B1CB06_9ZZZZ</name>
<dbReference type="EMBL" id="UOGD01000189">
    <property type="protein sequence ID" value="VAX21184.1"/>
    <property type="molecule type" value="Genomic_DNA"/>
</dbReference>
<proteinExistence type="predicted"/>
<reference evidence="1" key="1">
    <citation type="submission" date="2018-06" db="EMBL/GenBank/DDBJ databases">
        <authorList>
            <person name="Zhirakovskaya E."/>
        </authorList>
    </citation>
    <scope>NUCLEOTIDE SEQUENCE</scope>
</reference>
<dbReference type="Gene3D" id="3.40.50.1860">
    <property type="match status" value="2"/>
</dbReference>